<sequence length="108" mass="13193">MPSIIFNIVGKEQRGVEFEEKLFEYLCRNERNSEFDYSLLLNIDKYTYSRTFKIDEVKQLLTICEELYKRYKDEYDWEHNCVRKVCLRLLKLCHEAIEQKKEIEVKGI</sequence>
<comment type="caution">
    <text evidence="1">The sequence shown here is derived from an EMBL/GenBank/DDBJ whole genome shotgun (WGS) entry which is preliminary data.</text>
</comment>
<protein>
    <submittedName>
        <fullName evidence="1">Uncharacterized protein</fullName>
    </submittedName>
</protein>
<proteinExistence type="predicted"/>
<evidence type="ECO:0000313" key="2">
    <source>
        <dbReference type="Proteomes" id="UP000076567"/>
    </source>
</evidence>
<reference evidence="2" key="1">
    <citation type="submission" date="2016-01" db="EMBL/GenBank/DDBJ databases">
        <title>Draft genome of Chromobacterium sp. F49.</title>
        <authorList>
            <person name="Hong K.W."/>
        </authorList>
    </citation>
    <scope>NUCLEOTIDE SEQUENCE [LARGE SCALE GENOMIC DNA]</scope>
    <source>
        <strain evidence="2">P7IIIA</strain>
    </source>
</reference>
<accession>A0A161TJ10</accession>
<dbReference type="EMBL" id="LRFC01000001">
    <property type="protein sequence ID" value="KZE69204.1"/>
    <property type="molecule type" value="Genomic_DNA"/>
</dbReference>
<evidence type="ECO:0000313" key="1">
    <source>
        <dbReference type="EMBL" id="KZE69204.1"/>
    </source>
</evidence>
<dbReference type="Proteomes" id="UP000076567">
    <property type="component" value="Unassembled WGS sequence"/>
</dbReference>
<dbReference type="OrthoDB" id="2875868at2"/>
<keyword evidence="2" id="KW-1185">Reference proteome</keyword>
<dbReference type="RefSeq" id="WP_066236589.1">
    <property type="nucleotide sequence ID" value="NZ_LRFC01000001.1"/>
</dbReference>
<dbReference type="AlphaFoldDB" id="A0A161TJ10"/>
<organism evidence="1 2">
    <name type="scientific">Fictibacillus phosphorivorans</name>
    <dbReference type="NCBI Taxonomy" id="1221500"/>
    <lineage>
        <taxon>Bacteria</taxon>
        <taxon>Bacillati</taxon>
        <taxon>Bacillota</taxon>
        <taxon>Bacilli</taxon>
        <taxon>Bacillales</taxon>
        <taxon>Fictibacillaceae</taxon>
        <taxon>Fictibacillus</taxon>
    </lineage>
</organism>
<name>A0A161TJ10_9BACL</name>
<gene>
    <name evidence="1" type="ORF">AWM68_02750</name>
</gene>